<feature type="transmembrane region" description="Helical" evidence="1">
    <location>
        <begin position="186"/>
        <end position="210"/>
    </location>
</feature>
<evidence type="ECO:0000256" key="1">
    <source>
        <dbReference type="SAM" id="Phobius"/>
    </source>
</evidence>
<evidence type="ECO:0000313" key="2">
    <source>
        <dbReference type="EMBL" id="GAF84269.1"/>
    </source>
</evidence>
<proteinExistence type="predicted"/>
<accession>X0STE8</accession>
<dbReference type="AlphaFoldDB" id="X0STE8"/>
<comment type="caution">
    <text evidence="2">The sequence shown here is derived from an EMBL/GenBank/DDBJ whole genome shotgun (WGS) entry which is preliminary data.</text>
</comment>
<feature type="transmembrane region" description="Helical" evidence="1">
    <location>
        <begin position="12"/>
        <end position="31"/>
    </location>
</feature>
<reference evidence="2" key="1">
    <citation type="journal article" date="2014" name="Front. Microbiol.">
        <title>High frequency of phylogenetically diverse reductive dehalogenase-homologous genes in deep subseafloor sedimentary metagenomes.</title>
        <authorList>
            <person name="Kawai M."/>
            <person name="Futagami T."/>
            <person name="Toyoda A."/>
            <person name="Takaki Y."/>
            <person name="Nishi S."/>
            <person name="Hori S."/>
            <person name="Arai W."/>
            <person name="Tsubouchi T."/>
            <person name="Morono Y."/>
            <person name="Uchiyama I."/>
            <person name="Ito T."/>
            <person name="Fujiyama A."/>
            <person name="Inagaki F."/>
            <person name="Takami H."/>
        </authorList>
    </citation>
    <scope>NUCLEOTIDE SEQUENCE</scope>
    <source>
        <strain evidence="2">Expedition CK06-06</strain>
    </source>
</reference>
<keyword evidence="1" id="KW-1133">Transmembrane helix</keyword>
<keyword evidence="1" id="KW-0472">Membrane</keyword>
<organism evidence="2">
    <name type="scientific">marine sediment metagenome</name>
    <dbReference type="NCBI Taxonomy" id="412755"/>
    <lineage>
        <taxon>unclassified sequences</taxon>
        <taxon>metagenomes</taxon>
        <taxon>ecological metagenomes</taxon>
    </lineage>
</organism>
<feature type="transmembrane region" description="Helical" evidence="1">
    <location>
        <begin position="84"/>
        <end position="108"/>
    </location>
</feature>
<feature type="transmembrane region" description="Helical" evidence="1">
    <location>
        <begin position="152"/>
        <end position="174"/>
    </location>
</feature>
<sequence>MVNLLTPEIQVTLSVVAVVIFIALIIILNFRKKGTQKVLIWIMAIAFGTLMTVIVVLNGIEIFAPRVPEYGYKYGQVGYDPNFTSWHMGLILGLPALISLSVGTILVLYDEAKYVMWHGLAAGGSLIVTIINIFTLVALTEMEVLNYSGMLHILHIFLGAFGLMTGIASFLFGASGQRNLARMTGYFTLAGWWGAFLLGLLNTLPVPAIYFL</sequence>
<feature type="transmembrane region" description="Helical" evidence="1">
    <location>
        <begin position="120"/>
        <end position="140"/>
    </location>
</feature>
<protein>
    <submittedName>
        <fullName evidence="2">Uncharacterized protein</fullName>
    </submittedName>
</protein>
<feature type="transmembrane region" description="Helical" evidence="1">
    <location>
        <begin position="38"/>
        <end position="64"/>
    </location>
</feature>
<name>X0STE8_9ZZZZ</name>
<gene>
    <name evidence="2" type="ORF">S01H1_06915</name>
</gene>
<dbReference type="EMBL" id="BARS01003565">
    <property type="protein sequence ID" value="GAF84269.1"/>
    <property type="molecule type" value="Genomic_DNA"/>
</dbReference>
<keyword evidence="1" id="KW-0812">Transmembrane</keyword>